<protein>
    <submittedName>
        <fullName evidence="11">Arabinose import ATP-binding protein AraG</fullName>
    </submittedName>
</protein>
<evidence type="ECO:0000256" key="4">
    <source>
        <dbReference type="ARBA" id="ARBA00022597"/>
    </source>
</evidence>
<dbReference type="PROSITE" id="PS50893">
    <property type="entry name" value="ABC_TRANSPORTER_2"/>
    <property type="match status" value="2"/>
</dbReference>
<dbReference type="InterPro" id="IPR003439">
    <property type="entry name" value="ABC_transporter-like_ATP-bd"/>
</dbReference>
<keyword evidence="9" id="KW-0472">Membrane</keyword>
<dbReference type="EMBL" id="BSPC01000042">
    <property type="protein sequence ID" value="GLS21075.1"/>
    <property type="molecule type" value="Genomic_DNA"/>
</dbReference>
<dbReference type="PANTHER" id="PTHR43790">
    <property type="entry name" value="CARBOHYDRATE TRANSPORT ATP-BINDING PROTEIN MG119-RELATED"/>
    <property type="match status" value="1"/>
</dbReference>
<dbReference type="GO" id="GO:0005524">
    <property type="term" value="F:ATP binding"/>
    <property type="evidence" value="ECO:0007669"/>
    <property type="project" value="UniProtKB-KW"/>
</dbReference>
<evidence type="ECO:0000256" key="6">
    <source>
        <dbReference type="ARBA" id="ARBA00022741"/>
    </source>
</evidence>
<dbReference type="InterPro" id="IPR003593">
    <property type="entry name" value="AAA+_ATPase"/>
</dbReference>
<evidence type="ECO:0000256" key="9">
    <source>
        <dbReference type="ARBA" id="ARBA00023136"/>
    </source>
</evidence>
<reference evidence="12" key="1">
    <citation type="journal article" date="2019" name="Int. J. Syst. Evol. Microbiol.">
        <title>The Global Catalogue of Microorganisms (GCM) 10K type strain sequencing project: providing services to taxonomists for standard genome sequencing and annotation.</title>
        <authorList>
            <consortium name="The Broad Institute Genomics Platform"/>
            <consortium name="The Broad Institute Genome Sequencing Center for Infectious Disease"/>
            <person name="Wu L."/>
            <person name="Ma J."/>
        </authorList>
    </citation>
    <scope>NUCLEOTIDE SEQUENCE [LARGE SCALE GENOMIC DNA]</scope>
    <source>
        <strain evidence="12">NBRC 101365</strain>
    </source>
</reference>
<dbReference type="PANTHER" id="PTHR43790:SF6">
    <property type="entry name" value="ARABINOSE IMPORT ATP-BINDING PROTEIN ARAG"/>
    <property type="match status" value="1"/>
</dbReference>
<keyword evidence="3" id="KW-0997">Cell inner membrane</keyword>
<dbReference type="Gene3D" id="3.40.50.300">
    <property type="entry name" value="P-loop containing nucleotide triphosphate hydrolases"/>
    <property type="match status" value="2"/>
</dbReference>
<keyword evidence="6" id="KW-0547">Nucleotide-binding</keyword>
<keyword evidence="12" id="KW-1185">Reference proteome</keyword>
<name>A0ABQ6CMM5_9HYPH</name>
<dbReference type="Proteomes" id="UP001156882">
    <property type="component" value="Unassembled WGS sequence"/>
</dbReference>
<evidence type="ECO:0000256" key="3">
    <source>
        <dbReference type="ARBA" id="ARBA00022519"/>
    </source>
</evidence>
<dbReference type="SUPFAM" id="SSF52540">
    <property type="entry name" value="P-loop containing nucleoside triphosphate hydrolases"/>
    <property type="match status" value="2"/>
</dbReference>
<dbReference type="CDD" id="cd03215">
    <property type="entry name" value="ABC_Carb_Monos_II"/>
    <property type="match status" value="1"/>
</dbReference>
<gene>
    <name evidence="11" type="primary">araG</name>
    <name evidence="11" type="ORF">GCM10007874_40920</name>
</gene>
<evidence type="ECO:0000313" key="11">
    <source>
        <dbReference type="EMBL" id="GLS21075.1"/>
    </source>
</evidence>
<keyword evidence="7 11" id="KW-0067">ATP-binding</keyword>
<evidence type="ECO:0000256" key="8">
    <source>
        <dbReference type="ARBA" id="ARBA00022967"/>
    </source>
</evidence>
<organism evidence="11 12">
    <name type="scientific">Labrys miyagiensis</name>
    <dbReference type="NCBI Taxonomy" id="346912"/>
    <lineage>
        <taxon>Bacteria</taxon>
        <taxon>Pseudomonadati</taxon>
        <taxon>Pseudomonadota</taxon>
        <taxon>Alphaproteobacteria</taxon>
        <taxon>Hyphomicrobiales</taxon>
        <taxon>Xanthobacteraceae</taxon>
        <taxon>Labrys</taxon>
    </lineage>
</organism>
<feature type="domain" description="ABC transporter" evidence="10">
    <location>
        <begin position="250"/>
        <end position="496"/>
    </location>
</feature>
<keyword evidence="8" id="KW-1278">Translocase</keyword>
<evidence type="ECO:0000256" key="1">
    <source>
        <dbReference type="ARBA" id="ARBA00022448"/>
    </source>
</evidence>
<keyword evidence="4" id="KW-0762">Sugar transport</keyword>
<keyword evidence="5" id="KW-0677">Repeat</keyword>
<dbReference type="RefSeq" id="WP_284314138.1">
    <property type="nucleotide sequence ID" value="NZ_BSPC01000042.1"/>
</dbReference>
<comment type="caution">
    <text evidence="11">The sequence shown here is derived from an EMBL/GenBank/DDBJ whole genome shotgun (WGS) entry which is preliminary data.</text>
</comment>
<dbReference type="NCBIfam" id="NF008442">
    <property type="entry name" value="PRK11288.1"/>
    <property type="match status" value="1"/>
</dbReference>
<evidence type="ECO:0000256" key="2">
    <source>
        <dbReference type="ARBA" id="ARBA00022475"/>
    </source>
</evidence>
<feature type="domain" description="ABC transporter" evidence="10">
    <location>
        <begin position="5"/>
        <end position="240"/>
    </location>
</feature>
<dbReference type="InterPro" id="IPR027417">
    <property type="entry name" value="P-loop_NTPase"/>
</dbReference>
<evidence type="ECO:0000256" key="5">
    <source>
        <dbReference type="ARBA" id="ARBA00022737"/>
    </source>
</evidence>
<dbReference type="SMART" id="SM00382">
    <property type="entry name" value="AAA"/>
    <property type="match status" value="2"/>
</dbReference>
<accession>A0ABQ6CMM5</accession>
<dbReference type="CDD" id="cd03216">
    <property type="entry name" value="ABC_Carb_Monos_I"/>
    <property type="match status" value="1"/>
</dbReference>
<evidence type="ECO:0000256" key="7">
    <source>
        <dbReference type="ARBA" id="ARBA00022840"/>
    </source>
</evidence>
<proteinExistence type="predicted"/>
<dbReference type="InterPro" id="IPR050107">
    <property type="entry name" value="ABC_carbohydrate_import_ATPase"/>
</dbReference>
<evidence type="ECO:0000259" key="10">
    <source>
        <dbReference type="PROSITE" id="PS50893"/>
    </source>
</evidence>
<evidence type="ECO:0000313" key="12">
    <source>
        <dbReference type="Proteomes" id="UP001156882"/>
    </source>
</evidence>
<keyword evidence="2" id="KW-1003">Cell membrane</keyword>
<sequence>MTQSLAFTDISKSFPGVKALQNISFSVPGGSVHGLLGENGAGKSTLIKILGGDITPDTGAIVLEGQQQNYTSVMGAMTAGIAVVHQELQLVPELSVGENLTLGRFPNKGGVVSFRDLHARARKALAEVGGGIDSRAKIASLSIGQRQMVEIAKAIMFEAKVIALDEPTSSLSSTESEVLFALVDKLRAQGKIILYVSHRLDEIFRLCNGCTILRDGKFAFHAESMEGLTRDDIVRAMVGREIADIWGWRGRDQGQTRLSVDGVTGRRLSRPASFDIKAGEILGLFGLIGAGRSELFRLVYGADPIWNGSVGVDGKKVSARNPKRSITIGAMFCPEDRKADGIVQGQSVAENIVISTRRNFSPFGLLSRTKEKAVAEDYVQKLRVRTPSIRQNIVNLSGGNQQKTILARWLAENELKVLLVDEPTRGIDVGAKAEIYAILYDLAARGVAIGVISSDLPEVMGVCDRILVMRQGSIVEEFRRGDFNEHRILEAALPASSVQQDTVSQETAS</sequence>
<keyword evidence="1" id="KW-0813">Transport</keyword>
<dbReference type="Pfam" id="PF00005">
    <property type="entry name" value="ABC_tran"/>
    <property type="match status" value="2"/>
</dbReference>